<evidence type="ECO:0000313" key="5">
    <source>
        <dbReference type="Proteomes" id="UP000704341"/>
    </source>
</evidence>
<evidence type="ECO:0000256" key="2">
    <source>
        <dbReference type="ARBA" id="ARBA00022801"/>
    </source>
</evidence>
<comment type="caution">
    <text evidence="4">The sequence shown here is derived from an EMBL/GenBank/DDBJ whole genome shotgun (WGS) entry which is preliminary data.</text>
</comment>
<dbReference type="PANTHER" id="PTHR10587">
    <property type="entry name" value="GLYCOSYL TRANSFERASE-RELATED"/>
    <property type="match status" value="1"/>
</dbReference>
<dbReference type="PANTHER" id="PTHR10587:SF133">
    <property type="entry name" value="CHITIN DEACETYLASE 1-RELATED"/>
    <property type="match status" value="1"/>
</dbReference>
<dbReference type="Pfam" id="PF01522">
    <property type="entry name" value="Polysacc_deac_1"/>
    <property type="match status" value="1"/>
</dbReference>
<dbReference type="PROSITE" id="PS51677">
    <property type="entry name" value="NODB"/>
    <property type="match status" value="1"/>
</dbReference>
<protein>
    <submittedName>
        <fullName evidence="4">Polysaccharide deacetylase family protein</fullName>
    </submittedName>
</protein>
<dbReference type="Proteomes" id="UP000704341">
    <property type="component" value="Unassembled WGS sequence"/>
</dbReference>
<dbReference type="InterPro" id="IPR002509">
    <property type="entry name" value="NODB_dom"/>
</dbReference>
<evidence type="ECO:0000313" key="4">
    <source>
        <dbReference type="EMBL" id="MBD5807334.1"/>
    </source>
</evidence>
<keyword evidence="5" id="KW-1185">Reference proteome</keyword>
<keyword evidence="2" id="KW-0378">Hydrolase</keyword>
<evidence type="ECO:0000259" key="3">
    <source>
        <dbReference type="PROSITE" id="PS51677"/>
    </source>
</evidence>
<keyword evidence="1" id="KW-0479">Metal-binding</keyword>
<dbReference type="InterPro" id="IPR011330">
    <property type="entry name" value="Glyco_hydro/deAcase_b/a-brl"/>
</dbReference>
<dbReference type="Gene3D" id="3.20.20.370">
    <property type="entry name" value="Glycoside hydrolase/deacetylase"/>
    <property type="match status" value="1"/>
</dbReference>
<dbReference type="InterPro" id="IPR050248">
    <property type="entry name" value="Polysacc_deacetylase_ArnD"/>
</dbReference>
<organism evidence="4 5">
    <name type="scientific">Limosilactobacillus walteri</name>
    <dbReference type="NCBI Taxonomy" id="2268022"/>
    <lineage>
        <taxon>Bacteria</taxon>
        <taxon>Bacillati</taxon>
        <taxon>Bacillota</taxon>
        <taxon>Bacilli</taxon>
        <taxon>Lactobacillales</taxon>
        <taxon>Lactobacillaceae</taxon>
        <taxon>Limosilactobacillus</taxon>
    </lineage>
</organism>
<dbReference type="SUPFAM" id="SSF88713">
    <property type="entry name" value="Glycoside hydrolase/deacetylase"/>
    <property type="match status" value="1"/>
</dbReference>
<accession>A0ABR8P9K3</accession>
<sequence>MLKKIALTFDDGPWEATTPHVLDVLEKYNIPATFMIWGEHAKKYPEILKREAENSLFTIGNHTYSHIDLTKVNSNRVQLELKKDDEIIRNITGDFPEVIRPPFGAINNNILPYLTRPAIIWSLDTKSWDHHDKKKVLLNITKAVDGDIILMHDFQLADSEAIENVISFLLENEFEILSLQDLVGKKQFSKAKVIYSANKIIE</sequence>
<proteinExistence type="predicted"/>
<gene>
    <name evidence="4" type="ORF">DTK66_09570</name>
</gene>
<reference evidence="4 5" key="1">
    <citation type="submission" date="2018-07" db="EMBL/GenBank/DDBJ databases">
        <title>Phylogenomic Insights into understanding Host Adaptation of Lactobacillus reuteri by a novel species, Lactobacillus spp. M31.</title>
        <authorList>
            <person name="Sharma S."/>
            <person name="Patil P."/>
            <person name="Korpole S."/>
            <person name="Patil P.B."/>
        </authorList>
    </citation>
    <scope>NUCLEOTIDE SEQUENCE [LARGE SCALE GENOMIC DNA]</scope>
    <source>
        <strain evidence="4 5">M31</strain>
    </source>
</reference>
<evidence type="ECO:0000256" key="1">
    <source>
        <dbReference type="ARBA" id="ARBA00022723"/>
    </source>
</evidence>
<feature type="domain" description="NodB homology" evidence="3">
    <location>
        <begin position="3"/>
        <end position="177"/>
    </location>
</feature>
<dbReference type="EMBL" id="QORN01000044">
    <property type="protein sequence ID" value="MBD5807334.1"/>
    <property type="molecule type" value="Genomic_DNA"/>
</dbReference>
<name>A0ABR8P9K3_9LACO</name>